<evidence type="ECO:0000256" key="2">
    <source>
        <dbReference type="ARBA" id="ARBA00022840"/>
    </source>
</evidence>
<dbReference type="EMBL" id="CAJVQB010038713">
    <property type="protein sequence ID" value="CAG8826553.1"/>
    <property type="molecule type" value="Genomic_DNA"/>
</dbReference>
<comment type="caution">
    <text evidence="4">The sequence shown here is derived from an EMBL/GenBank/DDBJ whole genome shotgun (WGS) entry which is preliminary data.</text>
</comment>
<dbReference type="Pfam" id="PF07714">
    <property type="entry name" value="PK_Tyr_Ser-Thr"/>
    <property type="match status" value="1"/>
</dbReference>
<keyword evidence="1" id="KW-0547">Nucleotide-binding</keyword>
<dbReference type="InterPro" id="IPR001245">
    <property type="entry name" value="Ser-Thr/Tyr_kinase_cat_dom"/>
</dbReference>
<dbReference type="PROSITE" id="PS50011">
    <property type="entry name" value="PROTEIN_KINASE_DOM"/>
    <property type="match status" value="1"/>
</dbReference>
<evidence type="ECO:0000313" key="5">
    <source>
        <dbReference type="Proteomes" id="UP000789901"/>
    </source>
</evidence>
<dbReference type="PANTHER" id="PTHR44329">
    <property type="entry name" value="SERINE/THREONINE-PROTEIN KINASE TNNI3K-RELATED"/>
    <property type="match status" value="1"/>
</dbReference>
<gene>
    <name evidence="4" type="ORF">GMARGA_LOCUS29161</name>
</gene>
<evidence type="ECO:0000256" key="1">
    <source>
        <dbReference type="ARBA" id="ARBA00022741"/>
    </source>
</evidence>
<accession>A0ABN7WCP6</accession>
<proteinExistence type="predicted"/>
<feature type="domain" description="Protein kinase" evidence="3">
    <location>
        <begin position="1"/>
        <end position="124"/>
    </location>
</feature>
<name>A0ABN7WCP6_GIGMA</name>
<keyword evidence="2" id="KW-0067">ATP-binding</keyword>
<protein>
    <submittedName>
        <fullName evidence="4">44353_t:CDS:1</fullName>
    </submittedName>
</protein>
<dbReference type="Proteomes" id="UP000789901">
    <property type="component" value="Unassembled WGS sequence"/>
</dbReference>
<evidence type="ECO:0000313" key="4">
    <source>
        <dbReference type="EMBL" id="CAG8826553.1"/>
    </source>
</evidence>
<dbReference type="PANTHER" id="PTHR44329:SF298">
    <property type="entry name" value="MIXED LINEAGE KINASE DOMAIN-LIKE PROTEIN"/>
    <property type="match status" value="1"/>
</dbReference>
<reference evidence="4 5" key="1">
    <citation type="submission" date="2021-06" db="EMBL/GenBank/DDBJ databases">
        <authorList>
            <person name="Kallberg Y."/>
            <person name="Tangrot J."/>
            <person name="Rosling A."/>
        </authorList>
    </citation>
    <scope>NUCLEOTIDE SEQUENCE [LARGE SCALE GENOMIC DNA]</scope>
    <source>
        <strain evidence="4 5">120-4 pot B 10/14</strain>
    </source>
</reference>
<dbReference type="InterPro" id="IPR011009">
    <property type="entry name" value="Kinase-like_dom_sf"/>
</dbReference>
<evidence type="ECO:0000259" key="3">
    <source>
        <dbReference type="PROSITE" id="PS50011"/>
    </source>
</evidence>
<organism evidence="4 5">
    <name type="scientific">Gigaspora margarita</name>
    <dbReference type="NCBI Taxonomy" id="4874"/>
    <lineage>
        <taxon>Eukaryota</taxon>
        <taxon>Fungi</taxon>
        <taxon>Fungi incertae sedis</taxon>
        <taxon>Mucoromycota</taxon>
        <taxon>Glomeromycotina</taxon>
        <taxon>Glomeromycetes</taxon>
        <taxon>Diversisporales</taxon>
        <taxon>Gigasporaceae</taxon>
        <taxon>Gigaspora</taxon>
    </lineage>
</organism>
<dbReference type="Gene3D" id="1.10.510.10">
    <property type="entry name" value="Transferase(Phosphotransferase) domain 1"/>
    <property type="match status" value="1"/>
</dbReference>
<keyword evidence="5" id="KW-1185">Reference proteome</keyword>
<dbReference type="InterPro" id="IPR051681">
    <property type="entry name" value="Ser/Thr_Kinases-Pseudokinases"/>
</dbReference>
<sequence>AQISNPVFLEINFDSTSSISLQEEMIGFIDPEFLKNLNLQFTKLSDIYSLGMVMWSITSERLPFENYTIQNILINLITSKNIRENSIQDTPQEYIELYGKCWNSNSKERPTAHEVYDKLCQFELNLREPLNKNGEKNGNDEENIDVEIIHAEQNINAEQNMNKEQDINGKIFYYINT</sequence>
<feature type="non-terminal residue" evidence="4">
    <location>
        <position position="1"/>
    </location>
</feature>
<dbReference type="InterPro" id="IPR000719">
    <property type="entry name" value="Prot_kinase_dom"/>
</dbReference>
<dbReference type="SUPFAM" id="SSF56112">
    <property type="entry name" value="Protein kinase-like (PK-like)"/>
    <property type="match status" value="1"/>
</dbReference>